<protein>
    <submittedName>
        <fullName evidence="2">Uncharacterized protein</fullName>
    </submittedName>
</protein>
<evidence type="ECO:0000256" key="1">
    <source>
        <dbReference type="SAM" id="MobiDB-lite"/>
    </source>
</evidence>
<feature type="region of interest" description="Disordered" evidence="1">
    <location>
        <begin position="1"/>
        <end position="29"/>
    </location>
</feature>
<dbReference type="EMBL" id="CM009753">
    <property type="protein sequence ID" value="PUZ55143.1"/>
    <property type="molecule type" value="Genomic_DNA"/>
</dbReference>
<dbReference type="Gramene" id="PUZ55143">
    <property type="protein sequence ID" value="PUZ55143"/>
    <property type="gene ID" value="GQ55_5G188000"/>
</dbReference>
<organism evidence="2 3">
    <name type="scientific">Panicum hallii var. hallii</name>
    <dbReference type="NCBI Taxonomy" id="1504633"/>
    <lineage>
        <taxon>Eukaryota</taxon>
        <taxon>Viridiplantae</taxon>
        <taxon>Streptophyta</taxon>
        <taxon>Embryophyta</taxon>
        <taxon>Tracheophyta</taxon>
        <taxon>Spermatophyta</taxon>
        <taxon>Magnoliopsida</taxon>
        <taxon>Liliopsida</taxon>
        <taxon>Poales</taxon>
        <taxon>Poaceae</taxon>
        <taxon>PACMAD clade</taxon>
        <taxon>Panicoideae</taxon>
        <taxon>Panicodae</taxon>
        <taxon>Paniceae</taxon>
        <taxon>Panicinae</taxon>
        <taxon>Panicum</taxon>
        <taxon>Panicum sect. Panicum</taxon>
    </lineage>
</organism>
<dbReference type="AlphaFoldDB" id="A0A2T7DHV5"/>
<dbReference type="Proteomes" id="UP000244336">
    <property type="component" value="Chromosome 5"/>
</dbReference>
<reference evidence="2 3" key="1">
    <citation type="submission" date="2018-04" db="EMBL/GenBank/DDBJ databases">
        <title>WGS assembly of Panicum hallii var. hallii HAL2.</title>
        <authorList>
            <person name="Lovell J."/>
            <person name="Jenkins J."/>
            <person name="Lowry D."/>
            <person name="Mamidi S."/>
            <person name="Sreedasyam A."/>
            <person name="Weng X."/>
            <person name="Barry K."/>
            <person name="Bonette J."/>
            <person name="Campitelli B."/>
            <person name="Daum C."/>
            <person name="Gordon S."/>
            <person name="Gould B."/>
            <person name="Lipzen A."/>
            <person name="MacQueen A."/>
            <person name="Palacio-Mejia J."/>
            <person name="Plott C."/>
            <person name="Shakirov E."/>
            <person name="Shu S."/>
            <person name="Yoshinaga Y."/>
            <person name="Zane M."/>
            <person name="Rokhsar D."/>
            <person name="Grimwood J."/>
            <person name="Schmutz J."/>
            <person name="Juenger T."/>
        </authorList>
    </citation>
    <scope>NUCLEOTIDE SEQUENCE [LARGE SCALE GENOMIC DNA]</scope>
    <source>
        <strain evidence="3">cv. HAL2</strain>
    </source>
</reference>
<sequence>MKDLIVAGSFGDNDTAAGETRGSSRGAWGYLWPSKTATGAAHGHPRGARG</sequence>
<gene>
    <name evidence="2" type="ORF">GQ55_5G188000</name>
</gene>
<name>A0A2T7DHV5_9POAL</name>
<evidence type="ECO:0000313" key="2">
    <source>
        <dbReference type="EMBL" id="PUZ55143.1"/>
    </source>
</evidence>
<keyword evidence="3" id="KW-1185">Reference proteome</keyword>
<accession>A0A2T7DHV5</accession>
<evidence type="ECO:0000313" key="3">
    <source>
        <dbReference type="Proteomes" id="UP000244336"/>
    </source>
</evidence>
<proteinExistence type="predicted"/>